<evidence type="ECO:0000256" key="1">
    <source>
        <dbReference type="SAM" id="MobiDB-lite"/>
    </source>
</evidence>
<dbReference type="GO" id="GO:0008800">
    <property type="term" value="F:beta-lactamase activity"/>
    <property type="evidence" value="ECO:0007669"/>
    <property type="project" value="InterPro"/>
</dbReference>
<organism evidence="3 4">
    <name type="scientific">Geodermatophilus amargosae</name>
    <dbReference type="NCBI Taxonomy" id="1296565"/>
    <lineage>
        <taxon>Bacteria</taxon>
        <taxon>Bacillati</taxon>
        <taxon>Actinomycetota</taxon>
        <taxon>Actinomycetes</taxon>
        <taxon>Geodermatophilales</taxon>
        <taxon>Geodermatophilaceae</taxon>
        <taxon>Geodermatophilus</taxon>
    </lineage>
</organism>
<dbReference type="STRING" id="1296565.SAMN05660657_01587"/>
<dbReference type="InterPro" id="IPR045155">
    <property type="entry name" value="Beta-lactam_cat"/>
</dbReference>
<feature type="compositionally biased region" description="Basic residues" evidence="1">
    <location>
        <begin position="70"/>
        <end position="83"/>
    </location>
</feature>
<dbReference type="Gene3D" id="3.40.710.10">
    <property type="entry name" value="DD-peptidase/beta-lactamase superfamily"/>
    <property type="match status" value="1"/>
</dbReference>
<feature type="region of interest" description="Disordered" evidence="1">
    <location>
        <begin position="69"/>
        <end position="101"/>
    </location>
</feature>
<evidence type="ECO:0000259" key="2">
    <source>
        <dbReference type="Pfam" id="PF13354"/>
    </source>
</evidence>
<reference evidence="4" key="1">
    <citation type="submission" date="2016-10" db="EMBL/GenBank/DDBJ databases">
        <authorList>
            <person name="Varghese N."/>
            <person name="Submissions S."/>
        </authorList>
    </citation>
    <scope>NUCLEOTIDE SEQUENCE [LARGE SCALE GENOMIC DNA]</scope>
    <source>
        <strain evidence="4">DSM 46136</strain>
    </source>
</reference>
<name>A0A1I6Z1G2_9ACTN</name>
<dbReference type="AlphaFoldDB" id="A0A1I6Z1G2"/>
<dbReference type="Pfam" id="PF13354">
    <property type="entry name" value="Beta-lactamase2"/>
    <property type="match status" value="1"/>
</dbReference>
<dbReference type="Proteomes" id="UP000199546">
    <property type="component" value="Unassembled WGS sequence"/>
</dbReference>
<keyword evidence="4" id="KW-1185">Reference proteome</keyword>
<sequence>MTPRVPRRLSPGGALLPVLVLYLLLAEAGLGGTRRALAGPPAAQQVPAVVSAYGIPGDTLAVALTAPGRARGRPHRAGPRRARGAAGTARRTADNGSAATRPFPTASMVELFLAEDVLRRARDGALTLDARDWRQLQAMIRSSEDPAASEFWDRVDGPQTVRDVAARYGLTGTAPPADPTQCGETTTARDLARFLALLPVLAHPADAATLTAWMRTATPTAADGFDQRFGAFGTVPGLPAVKQGWMCCVDGMRHLHSVAVVGNRVVVLLSEVTASVGHDRARAALPPPRA</sequence>
<dbReference type="OrthoDB" id="4981298at2"/>
<accession>A0A1I6Z1G2</accession>
<protein>
    <recommendedName>
        <fullName evidence="2">Beta-lactamase class A catalytic domain-containing protein</fullName>
    </recommendedName>
</protein>
<evidence type="ECO:0000313" key="4">
    <source>
        <dbReference type="Proteomes" id="UP000199546"/>
    </source>
</evidence>
<dbReference type="RefSeq" id="WP_093578871.1">
    <property type="nucleotide sequence ID" value="NZ_FPBA01000004.1"/>
</dbReference>
<evidence type="ECO:0000313" key="3">
    <source>
        <dbReference type="EMBL" id="SFT56575.1"/>
    </source>
</evidence>
<feature type="domain" description="Beta-lactamase class A catalytic" evidence="2">
    <location>
        <begin position="136"/>
        <end position="219"/>
    </location>
</feature>
<gene>
    <name evidence="3" type="ORF">SAMN05660657_01587</name>
</gene>
<dbReference type="SUPFAM" id="SSF56601">
    <property type="entry name" value="beta-lactamase/transpeptidase-like"/>
    <property type="match status" value="1"/>
</dbReference>
<dbReference type="InterPro" id="IPR012338">
    <property type="entry name" value="Beta-lactam/transpept-like"/>
</dbReference>
<dbReference type="GO" id="GO:0030655">
    <property type="term" value="P:beta-lactam antibiotic catabolic process"/>
    <property type="evidence" value="ECO:0007669"/>
    <property type="project" value="InterPro"/>
</dbReference>
<dbReference type="EMBL" id="FPBA01000004">
    <property type="protein sequence ID" value="SFT56575.1"/>
    <property type="molecule type" value="Genomic_DNA"/>
</dbReference>
<proteinExistence type="predicted"/>